<reference evidence="2" key="2">
    <citation type="journal article" name="Front. Microbiol.">
        <title>Degradative Capacity of Two Strains of Rhodonia placenta: From Phenotype to Genotype.</title>
        <authorList>
            <person name="Kolle M."/>
            <person name="Horta M.A.C."/>
            <person name="Nowrousian M."/>
            <person name="Ohm R.A."/>
            <person name="Benz J.P."/>
            <person name="Pilgard A."/>
        </authorList>
    </citation>
    <scope>NUCLEOTIDE SEQUENCE</scope>
    <source>
        <strain evidence="2">FPRL280</strain>
    </source>
</reference>
<protein>
    <recommendedName>
        <fullName evidence="4">BTB domain-containing protein</fullName>
    </recommendedName>
</protein>
<evidence type="ECO:0000256" key="1">
    <source>
        <dbReference type="SAM" id="MobiDB-lite"/>
    </source>
</evidence>
<feature type="compositionally biased region" description="Basic residues" evidence="1">
    <location>
        <begin position="313"/>
        <end position="322"/>
    </location>
</feature>
<feature type="compositionally biased region" description="Acidic residues" evidence="1">
    <location>
        <begin position="262"/>
        <end position="271"/>
    </location>
</feature>
<organism evidence="2 3">
    <name type="scientific">Rhodonia placenta</name>
    <dbReference type="NCBI Taxonomy" id="104341"/>
    <lineage>
        <taxon>Eukaryota</taxon>
        <taxon>Fungi</taxon>
        <taxon>Dikarya</taxon>
        <taxon>Basidiomycota</taxon>
        <taxon>Agaricomycotina</taxon>
        <taxon>Agaricomycetes</taxon>
        <taxon>Polyporales</taxon>
        <taxon>Adustoporiaceae</taxon>
        <taxon>Rhodonia</taxon>
    </lineage>
</organism>
<feature type="region of interest" description="Disordered" evidence="1">
    <location>
        <begin position="240"/>
        <end position="348"/>
    </location>
</feature>
<evidence type="ECO:0000313" key="2">
    <source>
        <dbReference type="EMBL" id="KAF9808859.1"/>
    </source>
</evidence>
<name>A0A8H7U021_9APHY</name>
<feature type="region of interest" description="Disordered" evidence="1">
    <location>
        <begin position="125"/>
        <end position="159"/>
    </location>
</feature>
<accession>A0A8H7U021</accession>
<dbReference type="EMBL" id="JADOXO010000230">
    <property type="protein sequence ID" value="KAF9808859.1"/>
    <property type="molecule type" value="Genomic_DNA"/>
</dbReference>
<dbReference type="AlphaFoldDB" id="A0A8H7U021"/>
<feature type="compositionally biased region" description="Basic and acidic residues" evidence="1">
    <location>
        <begin position="292"/>
        <end position="312"/>
    </location>
</feature>
<evidence type="ECO:0000313" key="3">
    <source>
        <dbReference type="Proteomes" id="UP000639403"/>
    </source>
</evidence>
<gene>
    <name evidence="2" type="ORF">IEO21_07724</name>
</gene>
<reference evidence="2" key="1">
    <citation type="submission" date="2020-11" db="EMBL/GenBank/DDBJ databases">
        <authorList>
            <person name="Koelle M."/>
            <person name="Horta M.A.C."/>
            <person name="Nowrousian M."/>
            <person name="Ohm R.A."/>
            <person name="Benz P."/>
            <person name="Pilgard A."/>
        </authorList>
    </citation>
    <scope>NUCLEOTIDE SEQUENCE</scope>
    <source>
        <strain evidence="2">FPRL280</strain>
    </source>
</reference>
<feature type="compositionally biased region" description="Low complexity" evidence="1">
    <location>
        <begin position="125"/>
        <end position="141"/>
    </location>
</feature>
<proteinExistence type="predicted"/>
<evidence type="ECO:0008006" key="4">
    <source>
        <dbReference type="Google" id="ProtNLM"/>
    </source>
</evidence>
<comment type="caution">
    <text evidence="2">The sequence shown here is derived from an EMBL/GenBank/DDBJ whole genome shotgun (WGS) entry which is preliminary data.</text>
</comment>
<sequence>MHGFAFVPRPFPPPALADVPLEYIIDQLRRLAPHYWSKPETSDCTIVVPLDTKASVPALGPSNGTAADACPPFSDPDDLEQQIHESTSRPAPRMVMQLHMDYLCAHSALLRGLLSGASPFDLIESPSSPSLSSRPSTPPSSELEERRARRTSLRIPPVPCLLPSPPTHPSIYLPVPDPASFRLLVHYIYFGSTAFIEDALDEGTIAWEGLARNVEYLGMGAEIKIVLGNWYRRWRCGPPSGYDSGSDSDSDSDSDEFRYDGEYDGAFDQELELPPKDASVELSPTVFDPDEAYYKAGDDDDCGKALDSEPPRGRRRATRRLGHSFSDPGLHSTRQQKEKVRAPRGRSK</sequence>
<dbReference type="Proteomes" id="UP000639403">
    <property type="component" value="Unassembled WGS sequence"/>
</dbReference>